<organism evidence="1 2">
    <name type="scientific">Bugula neritina</name>
    <name type="common">Brown bryozoan</name>
    <name type="synonym">Sertularia neritina</name>
    <dbReference type="NCBI Taxonomy" id="10212"/>
    <lineage>
        <taxon>Eukaryota</taxon>
        <taxon>Metazoa</taxon>
        <taxon>Spiralia</taxon>
        <taxon>Lophotrochozoa</taxon>
        <taxon>Bryozoa</taxon>
        <taxon>Gymnolaemata</taxon>
        <taxon>Cheilostomatida</taxon>
        <taxon>Flustrina</taxon>
        <taxon>Buguloidea</taxon>
        <taxon>Bugulidae</taxon>
        <taxon>Bugula</taxon>
    </lineage>
</organism>
<protein>
    <submittedName>
        <fullName evidence="1">Uncharacterized protein</fullName>
    </submittedName>
</protein>
<gene>
    <name evidence="1" type="ORF">EB796_008920</name>
</gene>
<evidence type="ECO:0000313" key="2">
    <source>
        <dbReference type="Proteomes" id="UP000593567"/>
    </source>
</evidence>
<comment type="caution">
    <text evidence="1">The sequence shown here is derived from an EMBL/GenBank/DDBJ whole genome shotgun (WGS) entry which is preliminary data.</text>
</comment>
<sequence length="135" mass="14783">MINCGYISISFDEGGVTGARLSVYNYCRPQVAYVQYIIREKPSVFERAVAVSHRILLDKTVILVDDPISHFYDSPGNCSRWKTLPVERADSASSGNLGNLMIMIIISTTPDSISPTPSVTSTGRPIILSHMATFA</sequence>
<proteinExistence type="predicted"/>
<dbReference type="Proteomes" id="UP000593567">
    <property type="component" value="Unassembled WGS sequence"/>
</dbReference>
<reference evidence="1" key="1">
    <citation type="submission" date="2020-06" db="EMBL/GenBank/DDBJ databases">
        <title>Draft genome of Bugula neritina, a colonial animal packing powerful symbionts and potential medicines.</title>
        <authorList>
            <person name="Rayko M."/>
        </authorList>
    </citation>
    <scope>NUCLEOTIDE SEQUENCE [LARGE SCALE GENOMIC DNA]</scope>
    <source>
        <strain evidence="1">Kwan_BN1</strain>
    </source>
</reference>
<name>A0A7J7K2A2_BUGNE</name>
<dbReference type="AlphaFoldDB" id="A0A7J7K2A2"/>
<accession>A0A7J7K2A2</accession>
<keyword evidence="2" id="KW-1185">Reference proteome</keyword>
<evidence type="ECO:0000313" key="1">
    <source>
        <dbReference type="EMBL" id="KAF6032770.1"/>
    </source>
</evidence>
<dbReference type="EMBL" id="VXIV02001479">
    <property type="protein sequence ID" value="KAF6032770.1"/>
    <property type="molecule type" value="Genomic_DNA"/>
</dbReference>